<dbReference type="Proteomes" id="UP001208689">
    <property type="component" value="Chromosome"/>
</dbReference>
<dbReference type="InterPro" id="IPR050873">
    <property type="entry name" value="V-ATPase_V0D/AC39_subunit"/>
</dbReference>
<sequence>MKVTIDDYGFIFVRLSVIKSLLMSEDDLSKLASIGDLESLGIYTKRFFPSFSPEENTVWEYEWTLWNTYFAILEKILIAAPHPIQIFLKSLLVKYEILNLKICIYGVIEQTSLEDRYHRVFDRPSKILERYDFLKRLLIMKNFEDLIKAVHSTPYRKIVEEGVQKFKESGDIFYLEHSLDKFYYTNMIEKSRFFPHREKNFIEGFIRAEIDYNSLNLIYRALFNGISLELIKPYVISNGLLFKHNEIKILITSSSIHDFIIKLKRILKKQKDFAIIPEKLSDPNPDVWSWLSEFFLNKYLERFQTSIVDDIPLISISLIFKLLLLKQNEIKRISARAIQISLAEEKY</sequence>
<protein>
    <submittedName>
        <fullName evidence="3">V-type ATP synthase subunit C</fullName>
    </submittedName>
</protein>
<dbReference type="InterPro" id="IPR044911">
    <property type="entry name" value="V-type_ATPase_csu/dsu_dom_3"/>
</dbReference>
<keyword evidence="4" id="KW-1185">Reference proteome</keyword>
<dbReference type="InterPro" id="IPR002843">
    <property type="entry name" value="ATPase_V0-cplx_csu/dsu"/>
</dbReference>
<evidence type="ECO:0000256" key="2">
    <source>
        <dbReference type="ARBA" id="ARBA00023065"/>
    </source>
</evidence>
<organism evidence="3 4">
    <name type="scientific">Candidatus Lokiarchaeum ossiferum</name>
    <dbReference type="NCBI Taxonomy" id="2951803"/>
    <lineage>
        <taxon>Archaea</taxon>
        <taxon>Promethearchaeati</taxon>
        <taxon>Promethearchaeota</taxon>
        <taxon>Promethearchaeia</taxon>
        <taxon>Promethearchaeales</taxon>
        <taxon>Promethearchaeaceae</taxon>
        <taxon>Candidatus Lokiarchaeum</taxon>
    </lineage>
</organism>
<gene>
    <name evidence="3" type="ORF">NEF87_004136</name>
</gene>
<accession>A0ABY6HZ45</accession>
<proteinExistence type="predicted"/>
<dbReference type="EMBL" id="CP104013">
    <property type="protein sequence ID" value="UYP47851.1"/>
    <property type="molecule type" value="Genomic_DNA"/>
</dbReference>
<dbReference type="Pfam" id="PF01992">
    <property type="entry name" value="vATP-synt_AC39"/>
    <property type="match status" value="1"/>
</dbReference>
<evidence type="ECO:0000256" key="1">
    <source>
        <dbReference type="ARBA" id="ARBA00022448"/>
    </source>
</evidence>
<keyword evidence="1" id="KW-0813">Transport</keyword>
<reference evidence="3" key="1">
    <citation type="submission" date="2022-09" db="EMBL/GenBank/DDBJ databases">
        <title>Actin cytoskeleton and complex cell architecture in an #Asgard archaeon.</title>
        <authorList>
            <person name="Ponce Toledo R.I."/>
            <person name="Schleper C."/>
            <person name="Rodrigues Oliveira T."/>
            <person name="Wollweber F."/>
            <person name="Xu J."/>
            <person name="Rittmann S."/>
            <person name="Klingl A."/>
            <person name="Pilhofer M."/>
        </authorList>
    </citation>
    <scope>NUCLEOTIDE SEQUENCE</scope>
    <source>
        <strain evidence="3">B-35</strain>
    </source>
</reference>
<evidence type="ECO:0000313" key="3">
    <source>
        <dbReference type="EMBL" id="UYP47851.1"/>
    </source>
</evidence>
<dbReference type="InterPro" id="IPR036079">
    <property type="entry name" value="ATPase_csu/dsu_sf"/>
</dbReference>
<dbReference type="PANTHER" id="PTHR38682">
    <property type="entry name" value="V-TYPE ATP SYNTHASE SUBUNIT C"/>
    <property type="match status" value="1"/>
</dbReference>
<keyword evidence="2" id="KW-0406">Ion transport</keyword>
<dbReference type="Gene3D" id="1.10.132.50">
    <property type="entry name" value="ATP synthase (C/AC39) subunit, domain 3"/>
    <property type="match status" value="2"/>
</dbReference>
<evidence type="ECO:0000313" key="4">
    <source>
        <dbReference type="Proteomes" id="UP001208689"/>
    </source>
</evidence>
<dbReference type="PANTHER" id="PTHR38682:SF1">
    <property type="entry name" value="V-TYPE ATP SYNTHASE SUBUNIT C"/>
    <property type="match status" value="1"/>
</dbReference>
<dbReference type="SUPFAM" id="SSF103486">
    <property type="entry name" value="V-type ATP synthase subunit C"/>
    <property type="match status" value="1"/>
</dbReference>
<name>A0ABY6HZ45_9ARCH</name>